<proteinExistence type="predicted"/>
<dbReference type="AlphaFoldDB" id="A0A164PE46"/>
<gene>
    <name evidence="2" type="ORF">SISNIDRAFT_459473</name>
</gene>
<evidence type="ECO:0000256" key="1">
    <source>
        <dbReference type="SAM" id="SignalP"/>
    </source>
</evidence>
<feature type="non-terminal residue" evidence="2">
    <location>
        <position position="72"/>
    </location>
</feature>
<sequence>MKSLILLTSLFTLTFAGLTTTSSAPSGAADLVTCLFDDKPVFEKYTPYCETLEPEASAVTCGANDTCIANFC</sequence>
<keyword evidence="1" id="KW-0732">Signal</keyword>
<feature type="chain" id="PRO_5007852269" evidence="1">
    <location>
        <begin position="17"/>
        <end position="72"/>
    </location>
</feature>
<evidence type="ECO:0000313" key="2">
    <source>
        <dbReference type="EMBL" id="KZS88637.1"/>
    </source>
</evidence>
<feature type="signal peptide" evidence="1">
    <location>
        <begin position="1"/>
        <end position="16"/>
    </location>
</feature>
<dbReference type="EMBL" id="KV419434">
    <property type="protein sequence ID" value="KZS88637.1"/>
    <property type="molecule type" value="Genomic_DNA"/>
</dbReference>
<evidence type="ECO:0000313" key="3">
    <source>
        <dbReference type="Proteomes" id="UP000076722"/>
    </source>
</evidence>
<reference evidence="2 3" key="1">
    <citation type="journal article" date="2016" name="Mol. Biol. Evol.">
        <title>Comparative Genomics of Early-Diverging Mushroom-Forming Fungi Provides Insights into the Origins of Lignocellulose Decay Capabilities.</title>
        <authorList>
            <person name="Nagy L.G."/>
            <person name="Riley R."/>
            <person name="Tritt A."/>
            <person name="Adam C."/>
            <person name="Daum C."/>
            <person name="Floudas D."/>
            <person name="Sun H."/>
            <person name="Yadav J.S."/>
            <person name="Pangilinan J."/>
            <person name="Larsson K.H."/>
            <person name="Matsuura K."/>
            <person name="Barry K."/>
            <person name="Labutti K."/>
            <person name="Kuo R."/>
            <person name="Ohm R.A."/>
            <person name="Bhattacharya S.S."/>
            <person name="Shirouzu T."/>
            <person name="Yoshinaga Y."/>
            <person name="Martin F.M."/>
            <person name="Grigoriev I.V."/>
            <person name="Hibbett D.S."/>
        </authorList>
    </citation>
    <scope>NUCLEOTIDE SEQUENCE [LARGE SCALE GENOMIC DNA]</scope>
    <source>
        <strain evidence="2 3">HHB9708</strain>
    </source>
</reference>
<name>A0A164PE46_9AGAM</name>
<protein>
    <submittedName>
        <fullName evidence="2">Uncharacterized protein</fullName>
    </submittedName>
</protein>
<accession>A0A164PE46</accession>
<dbReference type="Proteomes" id="UP000076722">
    <property type="component" value="Unassembled WGS sequence"/>
</dbReference>
<keyword evidence="3" id="KW-1185">Reference proteome</keyword>
<organism evidence="2 3">
    <name type="scientific">Sistotremastrum niveocremeum HHB9708</name>
    <dbReference type="NCBI Taxonomy" id="1314777"/>
    <lineage>
        <taxon>Eukaryota</taxon>
        <taxon>Fungi</taxon>
        <taxon>Dikarya</taxon>
        <taxon>Basidiomycota</taxon>
        <taxon>Agaricomycotina</taxon>
        <taxon>Agaricomycetes</taxon>
        <taxon>Sistotremastrales</taxon>
        <taxon>Sistotremastraceae</taxon>
        <taxon>Sertulicium</taxon>
        <taxon>Sertulicium niveocremeum</taxon>
    </lineage>
</organism>